<organism evidence="2 3">
    <name type="scientific">Jeotgalibaca arthritidis</name>
    <dbReference type="NCBI Taxonomy" id="1868794"/>
    <lineage>
        <taxon>Bacteria</taxon>
        <taxon>Bacillati</taxon>
        <taxon>Bacillota</taxon>
        <taxon>Bacilli</taxon>
        <taxon>Lactobacillales</taxon>
        <taxon>Carnobacteriaceae</taxon>
        <taxon>Jeotgalibaca</taxon>
    </lineage>
</organism>
<dbReference type="InterPro" id="IPR011528">
    <property type="entry name" value="NERD"/>
</dbReference>
<keyword evidence="3" id="KW-1185">Reference proteome</keyword>
<accession>A0A6G7KAW9</accession>
<dbReference type="KEGG" id="jar:G7057_08035"/>
<dbReference type="AlphaFoldDB" id="A0A6G7KAW9"/>
<sequence>MGKPELLTYLEALSNRQNCATDLQNERRAVQKGYEAEFETYLDLMAQNFPAIILHDVLLRKSGTVQIDLIVITSHHIRLLEIKNVEGTFHHRNDNFYKGTYKMERNFLLRSKNAFDVMDSILRDHRINLALERKVIFMNWNATLYGHDPQFPILMRPQWQGYLEEMEKSAGALTDYHTAIAKIILDSRPQTNPYQSKYDFTYEELEKGIWCSDCMGNKMTDKHRYLVCPKCRKVEAKLAGARRMLADYVLLFPERRLTAGVLQDWCGGMVGETAARKLVKQFKAQNRF</sequence>
<name>A0A6G7KAW9_9LACT</name>
<dbReference type="EMBL" id="CP049740">
    <property type="protein sequence ID" value="QII82387.1"/>
    <property type="molecule type" value="Genomic_DNA"/>
</dbReference>
<dbReference type="Pfam" id="PF08378">
    <property type="entry name" value="NERD"/>
    <property type="match status" value="1"/>
</dbReference>
<evidence type="ECO:0000313" key="3">
    <source>
        <dbReference type="Proteomes" id="UP000501451"/>
    </source>
</evidence>
<dbReference type="PROSITE" id="PS50965">
    <property type="entry name" value="NERD"/>
    <property type="match status" value="1"/>
</dbReference>
<feature type="domain" description="NERD" evidence="1">
    <location>
        <begin position="32"/>
        <end position="154"/>
    </location>
</feature>
<evidence type="ECO:0000259" key="1">
    <source>
        <dbReference type="PROSITE" id="PS50965"/>
    </source>
</evidence>
<proteinExistence type="predicted"/>
<protein>
    <submittedName>
        <fullName evidence="2">NERD domain-containing protein</fullName>
    </submittedName>
</protein>
<gene>
    <name evidence="2" type="ORF">G7057_08035</name>
</gene>
<evidence type="ECO:0000313" key="2">
    <source>
        <dbReference type="EMBL" id="QII82387.1"/>
    </source>
</evidence>
<dbReference type="RefSeq" id="WP_166162634.1">
    <property type="nucleotide sequence ID" value="NZ_CP049740.1"/>
</dbReference>
<reference evidence="2 3" key="1">
    <citation type="journal article" date="2017" name="Int. J. Syst. Evol. Microbiol.">
        <title>Jeotgalibaca porci sp. nov. and Jeotgalibaca arthritidis sp. nov., isolated from pigs, and emended description of the genus Jeotgalibaca.</title>
        <authorList>
            <person name="Zamora L."/>
            <person name="Perez-Sancho M."/>
            <person name="Dominguez L."/>
            <person name="Fernandez-Garayzabal J.F."/>
            <person name="Vela A.I."/>
        </authorList>
    </citation>
    <scope>NUCLEOTIDE SEQUENCE [LARGE SCALE GENOMIC DNA]</scope>
    <source>
        <strain evidence="2 3">CECT 9157</strain>
    </source>
</reference>
<dbReference type="Proteomes" id="UP000501451">
    <property type="component" value="Chromosome"/>
</dbReference>